<dbReference type="RefSeq" id="WP_152190892.1">
    <property type="nucleotide sequence ID" value="NZ_WFKI01000003.1"/>
</dbReference>
<reference evidence="4 5" key="1">
    <citation type="submission" date="2019-10" db="EMBL/GenBank/DDBJ databases">
        <title>Poseidonibacter ostreae sp. nov., isolated from the gut of the Ostrea denselamellosa.</title>
        <authorList>
            <person name="Choi A."/>
        </authorList>
    </citation>
    <scope>NUCLEOTIDE SEQUENCE [LARGE SCALE GENOMIC DNA]</scope>
    <source>
        <strain evidence="3 5">SJOD-M-33</strain>
        <strain evidence="2 4">SJOD-M-5</strain>
    </source>
</reference>
<feature type="domain" description="Mannosyl-glycoprotein endo-beta-N-acetylglucosamidase-like" evidence="1">
    <location>
        <begin position="106"/>
        <end position="230"/>
    </location>
</feature>
<dbReference type="EMBL" id="WFKK01000004">
    <property type="protein sequence ID" value="KAB7890692.1"/>
    <property type="molecule type" value="Genomic_DNA"/>
</dbReference>
<dbReference type="PANTHER" id="PTHR40572:SF1">
    <property type="entry name" value="PROTEIN BAX"/>
    <property type="match status" value="1"/>
</dbReference>
<dbReference type="Pfam" id="PF01832">
    <property type="entry name" value="Glucosaminidase"/>
    <property type="match status" value="1"/>
</dbReference>
<evidence type="ECO:0000259" key="1">
    <source>
        <dbReference type="Pfam" id="PF01832"/>
    </source>
</evidence>
<dbReference type="GO" id="GO:0004040">
    <property type="term" value="F:amidase activity"/>
    <property type="evidence" value="ECO:0007669"/>
    <property type="project" value="InterPro"/>
</dbReference>
<organism evidence="3 5">
    <name type="scientific">Poseidonibacter ostreae</name>
    <dbReference type="NCBI Taxonomy" id="2654171"/>
    <lineage>
        <taxon>Bacteria</taxon>
        <taxon>Pseudomonadati</taxon>
        <taxon>Campylobacterota</taxon>
        <taxon>Epsilonproteobacteria</taxon>
        <taxon>Campylobacterales</taxon>
        <taxon>Arcobacteraceae</taxon>
        <taxon>Poseidonibacter</taxon>
    </lineage>
</organism>
<keyword evidence="4" id="KW-1185">Reference proteome</keyword>
<evidence type="ECO:0000313" key="5">
    <source>
        <dbReference type="Proteomes" id="UP000472839"/>
    </source>
</evidence>
<gene>
    <name evidence="2" type="ORF">GBG18_10480</name>
    <name evidence="3" type="ORF">GBG19_02835</name>
</gene>
<dbReference type="EMBL" id="WFKJ01000032">
    <property type="protein sequence ID" value="KAB7889719.1"/>
    <property type="molecule type" value="Genomic_DNA"/>
</dbReference>
<dbReference type="AlphaFoldDB" id="A0A6L4WVF4"/>
<evidence type="ECO:0000313" key="3">
    <source>
        <dbReference type="EMBL" id="KAB7890692.1"/>
    </source>
</evidence>
<dbReference type="InterPro" id="IPR002901">
    <property type="entry name" value="MGlyc_endo_b_GlcNAc-like_dom"/>
</dbReference>
<protein>
    <submittedName>
        <fullName evidence="3">Mannosyl-glycoprotein endo-beta-N-acetylglucosamidase</fullName>
    </submittedName>
</protein>
<dbReference type="PANTHER" id="PTHR40572">
    <property type="entry name" value="PROTEIN BAX"/>
    <property type="match status" value="1"/>
</dbReference>
<name>A0A6L4WVF4_9BACT</name>
<dbReference type="Proteomes" id="UP000461010">
    <property type="component" value="Unassembled WGS sequence"/>
</dbReference>
<sequence>MKITKIFFAIFIVFSLNLFAKGMPSEYYKIKDTKKAKDYFAEYIYKLTKKENLKILEERTFVKKTLSSNKTNITKKDLKKLSELQKRYRVKELYDLKSYMLKIDVIPPAMSIAQAAVESAWGKSRFTKKANNIFGHWTYNAKNGIVPKRRAAGSKHLIRVFNNLQDSLSAYMLNLNRHTAYKSFREKRYQARIKNKNPMGMELSQTMLKYSGIGKKYLAILKSVIKKNNLTNYDKRFYQETQK</sequence>
<dbReference type="InterPro" id="IPR053195">
    <property type="entry name" value="Bax-like"/>
</dbReference>
<comment type="caution">
    <text evidence="3">The sequence shown here is derived from an EMBL/GenBank/DDBJ whole genome shotgun (WGS) entry which is preliminary data.</text>
</comment>
<dbReference type="Gene3D" id="1.10.530.10">
    <property type="match status" value="1"/>
</dbReference>
<accession>A0A6L4WVF4</accession>
<dbReference type="Proteomes" id="UP000472839">
    <property type="component" value="Unassembled WGS sequence"/>
</dbReference>
<evidence type="ECO:0000313" key="4">
    <source>
        <dbReference type="Proteomes" id="UP000461010"/>
    </source>
</evidence>
<evidence type="ECO:0000313" key="2">
    <source>
        <dbReference type="EMBL" id="KAB7889719.1"/>
    </source>
</evidence>
<proteinExistence type="predicted"/>